<protein>
    <submittedName>
        <fullName evidence="1">RNA-directed DNA polymerase</fullName>
    </submittedName>
</protein>
<accession>A0A4B9HQS2</accession>
<dbReference type="CDD" id="cd01646">
    <property type="entry name" value="RT_Bac_retron_I"/>
    <property type="match status" value="1"/>
</dbReference>
<dbReference type="Proteomes" id="UP000330099">
    <property type="component" value="Unassembled WGS sequence"/>
</dbReference>
<keyword evidence="1" id="KW-0808">Transferase</keyword>
<sequence>MRKKVDVLSMDNEKAREFFMKPSSYFSQNLPKYFNLGYLLESAESKLGKKQLKKEMYFENKVYSNFPNVNFLIQTNKTISTYRPITLLHPYIYVDYVNFLTEIKIWEELKERFQNLQEEVKEKIICSSLPFDIETSKEDDSKKEMALNFWKSIEQETIKYSLGYNYLLKLDISNFYGSIYTHTLCWAFHGENYSKEAKNSKNLQNLTGDKCDRKFQWMNYGETVGIPQGNVISDLMSELLLAYIDSELVKKIDDEIDYKIIRYRDDYRIFTKRLEDSTLVKRELVVLLQRFKLNLGESKTSQTTDIISGSLKEDKMYWIEHDPVTKLTSDKFYRSPKILMKKSLEEHKNKKYKTRVFNEFFKKHFHNRTYQATLQKHLLIIKVFSDLYPNSGQLIAALHEFEGRLLDLNYKDFRNIGTEVEVLIAILVDIIKKNPKITEIGVKLLSTLLKKINFEEFEMKYLESNNSNEVQSDFEVKLAYINSVNHKLSNSNYNDYLEIWMQRLVVKNLKESTTLSDLYIEQSKNELVKFCNSIIRGKEMIQIFNEDWLKDEHKIELSKFINLNEIDKLTDIISDDEIYLAEYNQMT</sequence>
<dbReference type="Pfam" id="PF00078">
    <property type="entry name" value="RVT_1"/>
    <property type="match status" value="1"/>
</dbReference>
<dbReference type="PROSITE" id="PS50878">
    <property type="entry name" value="RT_POL"/>
    <property type="match status" value="1"/>
</dbReference>
<dbReference type="AlphaFoldDB" id="A0A4B9HQS2"/>
<dbReference type="GO" id="GO:0003964">
    <property type="term" value="F:RNA-directed DNA polymerase activity"/>
    <property type="evidence" value="ECO:0007669"/>
    <property type="project" value="UniProtKB-KW"/>
</dbReference>
<name>A0A4B9HQS2_LISMN</name>
<gene>
    <name evidence="1" type="ORF">E3077_00730</name>
</gene>
<reference evidence="1 2" key="1">
    <citation type="submission" date="2019-03" db="EMBL/GenBank/DDBJ databases">
        <authorList>
            <consortium name="GenomeTrakr: Next Generation Sequencing Network for Food Pathogen Tracability"/>
        </authorList>
    </citation>
    <scope>NUCLEOTIDE SEQUENCE [LARGE SCALE GENOMIC DNA]</scope>
    <source>
        <strain evidence="1 2">LS1392</strain>
    </source>
</reference>
<keyword evidence="1" id="KW-0548">Nucleotidyltransferase</keyword>
<dbReference type="EMBL" id="AAASZE010000001">
    <property type="protein sequence ID" value="EAE6012036.1"/>
    <property type="molecule type" value="Genomic_DNA"/>
</dbReference>
<evidence type="ECO:0000313" key="1">
    <source>
        <dbReference type="EMBL" id="EAE6012036.1"/>
    </source>
</evidence>
<comment type="caution">
    <text evidence="1">The sequence shown here is derived from an EMBL/GenBank/DDBJ whole genome shotgun (WGS) entry which is preliminary data.</text>
</comment>
<evidence type="ECO:0000313" key="2">
    <source>
        <dbReference type="Proteomes" id="UP000330099"/>
    </source>
</evidence>
<organism evidence="1 2">
    <name type="scientific">Listeria monocytogenes serotype 1/2b</name>
    <dbReference type="NCBI Taxonomy" id="2291966"/>
    <lineage>
        <taxon>Bacteria</taxon>
        <taxon>Bacillati</taxon>
        <taxon>Bacillota</taxon>
        <taxon>Bacilli</taxon>
        <taxon>Bacillales</taxon>
        <taxon>Listeriaceae</taxon>
        <taxon>Listeria</taxon>
    </lineage>
</organism>
<proteinExistence type="predicted"/>
<keyword evidence="1" id="KW-0695">RNA-directed DNA polymerase</keyword>
<dbReference type="InterPro" id="IPR000477">
    <property type="entry name" value="RT_dom"/>
</dbReference>